<feature type="domain" description="Cyclo-malto-dextrinase C-terminal" evidence="1">
    <location>
        <begin position="42"/>
        <end position="115"/>
    </location>
</feature>
<dbReference type="Proteomes" id="UP000323717">
    <property type="component" value="Unassembled WGS sequence"/>
</dbReference>
<dbReference type="InterPro" id="IPR019492">
    <property type="entry name" value="Cyclo-malto-dextrinase_C"/>
</dbReference>
<dbReference type="Pfam" id="PF10438">
    <property type="entry name" value="Cyc-maltodext_C"/>
    <property type="match status" value="1"/>
</dbReference>
<sequence length="117" mass="13390">QNDTHNYFDAANHTPLQNEAFSYLKKLLQWRKGNEVIAKGKLKHFAPSKGIYAYERKQGDKSVVVLLNGTDREQTISLDTYREILPDTSAYNVLEDKKVELGKDLTLPSRGIYLLSF</sequence>
<protein>
    <submittedName>
        <fullName evidence="2">Alpha-amylase</fullName>
    </submittedName>
</protein>
<feature type="non-terminal residue" evidence="2">
    <location>
        <position position="1"/>
    </location>
</feature>
<name>A0A5M5BSQ6_BACOV</name>
<reference evidence="2 3" key="1">
    <citation type="journal article" date="2019" name="Nat. Med.">
        <title>A library of human gut bacterial isolates paired with longitudinal multiomics data enables mechanistic microbiome research.</title>
        <authorList>
            <person name="Poyet M."/>
            <person name="Groussin M."/>
            <person name="Gibbons S.M."/>
            <person name="Avila-Pacheco J."/>
            <person name="Jiang X."/>
            <person name="Kearney S.M."/>
            <person name="Perrotta A.R."/>
            <person name="Berdy B."/>
            <person name="Zhao S."/>
            <person name="Lieberman T.D."/>
            <person name="Swanson P.K."/>
            <person name="Smith M."/>
            <person name="Roesemann S."/>
            <person name="Alexander J.E."/>
            <person name="Rich S.A."/>
            <person name="Livny J."/>
            <person name="Vlamakis H."/>
            <person name="Clish C."/>
            <person name="Bullock K."/>
            <person name="Deik A."/>
            <person name="Scott J."/>
            <person name="Pierce K.A."/>
            <person name="Xavier R.J."/>
            <person name="Alm E.J."/>
        </authorList>
    </citation>
    <scope>NUCLEOTIDE SEQUENCE [LARGE SCALE GENOMIC DNA]</scope>
    <source>
        <strain evidence="2 3">BIOML-A163</strain>
    </source>
</reference>
<organism evidence="2 3">
    <name type="scientific">Bacteroides ovatus</name>
    <dbReference type="NCBI Taxonomy" id="28116"/>
    <lineage>
        <taxon>Bacteria</taxon>
        <taxon>Pseudomonadati</taxon>
        <taxon>Bacteroidota</taxon>
        <taxon>Bacteroidia</taxon>
        <taxon>Bacteroidales</taxon>
        <taxon>Bacteroidaceae</taxon>
        <taxon>Bacteroides</taxon>
    </lineage>
</organism>
<dbReference type="AlphaFoldDB" id="A0A5M5BSQ6"/>
<dbReference type="EMBL" id="VWLE01000966">
    <property type="protein sequence ID" value="KAA3932004.1"/>
    <property type="molecule type" value="Genomic_DNA"/>
</dbReference>
<dbReference type="Gene3D" id="2.60.40.1180">
    <property type="entry name" value="Golgi alpha-mannosidase II"/>
    <property type="match status" value="1"/>
</dbReference>
<proteinExistence type="predicted"/>
<evidence type="ECO:0000313" key="2">
    <source>
        <dbReference type="EMBL" id="KAA3932004.1"/>
    </source>
</evidence>
<dbReference type="SUPFAM" id="SSF51011">
    <property type="entry name" value="Glycosyl hydrolase domain"/>
    <property type="match status" value="1"/>
</dbReference>
<gene>
    <name evidence="2" type="ORF">F3D71_31080</name>
</gene>
<accession>A0A5M5BSQ6</accession>
<evidence type="ECO:0000259" key="1">
    <source>
        <dbReference type="Pfam" id="PF10438"/>
    </source>
</evidence>
<dbReference type="InterPro" id="IPR013780">
    <property type="entry name" value="Glyco_hydro_b"/>
</dbReference>
<evidence type="ECO:0000313" key="3">
    <source>
        <dbReference type="Proteomes" id="UP000323717"/>
    </source>
</evidence>
<comment type="caution">
    <text evidence="2">The sequence shown here is derived from an EMBL/GenBank/DDBJ whole genome shotgun (WGS) entry which is preliminary data.</text>
</comment>